<accession>A0AAV8TIJ3</accession>
<keyword evidence="3" id="KW-1185">Reference proteome</keyword>
<dbReference type="EMBL" id="JAIWQS010000005">
    <property type="protein sequence ID" value="KAJ8766058.1"/>
    <property type="molecule type" value="Genomic_DNA"/>
</dbReference>
<evidence type="ECO:0000313" key="3">
    <source>
        <dbReference type="Proteomes" id="UP001159364"/>
    </source>
</evidence>
<feature type="region of interest" description="Disordered" evidence="1">
    <location>
        <begin position="515"/>
        <end position="558"/>
    </location>
</feature>
<dbReference type="Proteomes" id="UP001159364">
    <property type="component" value="Linkage Group LG05"/>
</dbReference>
<reference evidence="2 3" key="1">
    <citation type="submission" date="2021-09" db="EMBL/GenBank/DDBJ databases">
        <title>Genomic insights and catalytic innovation underlie evolution of tropane alkaloids biosynthesis.</title>
        <authorList>
            <person name="Wang Y.-J."/>
            <person name="Tian T."/>
            <person name="Huang J.-P."/>
            <person name="Huang S.-X."/>
        </authorList>
    </citation>
    <scope>NUCLEOTIDE SEQUENCE [LARGE SCALE GENOMIC DNA]</scope>
    <source>
        <strain evidence="2">KIB-2018</strain>
        <tissue evidence="2">Leaf</tissue>
    </source>
</reference>
<dbReference type="InterPro" id="IPR045882">
    <property type="entry name" value="GPT1/2"/>
</dbReference>
<evidence type="ECO:0000256" key="1">
    <source>
        <dbReference type="SAM" id="MobiDB-lite"/>
    </source>
</evidence>
<feature type="compositionally biased region" description="Basic and acidic residues" evidence="1">
    <location>
        <begin position="530"/>
        <end position="539"/>
    </location>
</feature>
<sequence length="577" mass="63555">MGSKRNPWRVDDSVHKLGLREGDSPQSKSTCDLRKSLAWDSAFFSSPGVLDPEELFDSLDFSIVDGVELVGYMETEGKPRIGESSARKSLAWDSAFFTSAGVLNAEELSIINKGFKKSEVHLLAGVEEDMWRCTESEATGNTDSHSLASLENDLFDDIRASVKKSNQSSSNGASSTQRLRSGKGMQKGHTSDDSTPVRYHQLMLSQLKGTACRHSKRPPKISSTHAKPPQAVSQKRASLYSDHAKMETRVASLTSNKNNKKKKIVPKDAYLPVKSSSALRPRKNKFVQSGCASSDFTDKSPLVTPKKTFRSNLTPFSTLRTPLNNSIRHKKGLVASSDSTFLWSSPNLGSSYTPPANSDGQWPLGSSMPSIYQGSDTSFSNTGTAARRGILLDSNALQASAFDNDRYHQSCLENAFREGNFSHLQTGEIFVGTNPLPTGVSEIFKPSCLRNPSPKIGYFDVEQSAVSGGSKFQSDSLQRTFKTRGVGNKISGAESKTRHEKQQSAGIRTGTLKMTSRMEESNPISRQKQHLRESEDFRKRGTGKNMCKADEDNKENTRVENEVDDLTRRIEATIFTF</sequence>
<feature type="region of interest" description="Disordered" evidence="1">
    <location>
        <begin position="209"/>
        <end position="235"/>
    </location>
</feature>
<feature type="compositionally biased region" description="Basic and acidic residues" evidence="1">
    <location>
        <begin position="8"/>
        <end position="23"/>
    </location>
</feature>
<dbReference type="PANTHER" id="PTHR33737">
    <property type="entry name" value="OS05G0121800 PROTEIN"/>
    <property type="match status" value="1"/>
</dbReference>
<dbReference type="PANTHER" id="PTHR33737:SF16">
    <property type="entry name" value="DUF3741 DOMAIN-CONTAINING PROTEIN"/>
    <property type="match status" value="1"/>
</dbReference>
<dbReference type="AlphaFoldDB" id="A0AAV8TIJ3"/>
<name>A0AAV8TIJ3_9ROSI</name>
<feature type="region of interest" description="Disordered" evidence="1">
    <location>
        <begin position="162"/>
        <end position="197"/>
    </location>
</feature>
<dbReference type="GO" id="GO:0008017">
    <property type="term" value="F:microtubule binding"/>
    <property type="evidence" value="ECO:0007669"/>
    <property type="project" value="InterPro"/>
</dbReference>
<organism evidence="2 3">
    <name type="scientific">Erythroxylum novogranatense</name>
    <dbReference type="NCBI Taxonomy" id="1862640"/>
    <lineage>
        <taxon>Eukaryota</taxon>
        <taxon>Viridiplantae</taxon>
        <taxon>Streptophyta</taxon>
        <taxon>Embryophyta</taxon>
        <taxon>Tracheophyta</taxon>
        <taxon>Spermatophyta</taxon>
        <taxon>Magnoliopsida</taxon>
        <taxon>eudicotyledons</taxon>
        <taxon>Gunneridae</taxon>
        <taxon>Pentapetalae</taxon>
        <taxon>rosids</taxon>
        <taxon>fabids</taxon>
        <taxon>Malpighiales</taxon>
        <taxon>Erythroxylaceae</taxon>
        <taxon>Erythroxylum</taxon>
    </lineage>
</organism>
<feature type="region of interest" description="Disordered" evidence="1">
    <location>
        <begin position="1"/>
        <end position="30"/>
    </location>
</feature>
<comment type="caution">
    <text evidence="2">The sequence shown here is derived from an EMBL/GenBank/DDBJ whole genome shotgun (WGS) entry which is preliminary data.</text>
</comment>
<protein>
    <submittedName>
        <fullName evidence="2">Uncharacterized protein</fullName>
    </submittedName>
</protein>
<feature type="compositionally biased region" description="Polar residues" evidence="1">
    <location>
        <begin position="221"/>
        <end position="235"/>
    </location>
</feature>
<proteinExistence type="predicted"/>
<feature type="compositionally biased region" description="Low complexity" evidence="1">
    <location>
        <begin position="165"/>
        <end position="175"/>
    </location>
</feature>
<gene>
    <name evidence="2" type="ORF">K2173_020574</name>
</gene>
<feature type="compositionally biased region" description="Basic and acidic residues" evidence="1">
    <location>
        <begin position="547"/>
        <end position="558"/>
    </location>
</feature>
<evidence type="ECO:0000313" key="2">
    <source>
        <dbReference type="EMBL" id="KAJ8766058.1"/>
    </source>
</evidence>